<feature type="compositionally biased region" description="Low complexity" evidence="2">
    <location>
        <begin position="189"/>
        <end position="209"/>
    </location>
</feature>
<feature type="chain" id="PRO_5032728481" evidence="3">
    <location>
        <begin position="21"/>
        <end position="209"/>
    </location>
</feature>
<dbReference type="GO" id="GO:0009279">
    <property type="term" value="C:cell outer membrane"/>
    <property type="evidence" value="ECO:0007669"/>
    <property type="project" value="TreeGrafter"/>
</dbReference>
<dbReference type="GO" id="GO:0017089">
    <property type="term" value="F:glycolipid transfer activity"/>
    <property type="evidence" value="ECO:0007669"/>
    <property type="project" value="TreeGrafter"/>
</dbReference>
<feature type="signal peptide" evidence="3">
    <location>
        <begin position="1"/>
        <end position="20"/>
    </location>
</feature>
<sequence>MRLLPALLIAAPLFVLPAAAQTTGEMFKGFKSDSSGPVNVESDSLEVSQKDGQTISTFSGNVTVTRGDSVLKAGKITIYSADAKKDPKAAAAAKMAAAKLPGADAGLPGAGSFTRIEATGKVYVNSGDQTATGDAAVVDMVGRQVTLDGNVVLSQGPNVIAGDRLVWDMDSGRARIEQKKGSRIRGVFTPGSTPGAPGTPEAAGAAKKP</sequence>
<comment type="caution">
    <text evidence="5">The sequence shown here is derived from an EMBL/GenBank/DDBJ whole genome shotgun (WGS) entry which is preliminary data.</text>
</comment>
<proteinExistence type="predicted"/>
<evidence type="ECO:0000256" key="2">
    <source>
        <dbReference type="SAM" id="MobiDB-lite"/>
    </source>
</evidence>
<dbReference type="PANTHER" id="PTHR36504:SF1">
    <property type="entry name" value="LIPOPOLYSACCHARIDE EXPORT SYSTEM PROTEIN LPTA"/>
    <property type="match status" value="1"/>
</dbReference>
<dbReference type="EMBL" id="JACIDS010000006">
    <property type="protein sequence ID" value="MBB3933540.1"/>
    <property type="molecule type" value="Genomic_DNA"/>
</dbReference>
<keyword evidence="6" id="KW-1185">Reference proteome</keyword>
<evidence type="ECO:0000256" key="1">
    <source>
        <dbReference type="ARBA" id="ARBA00022729"/>
    </source>
</evidence>
<evidence type="ECO:0000259" key="4">
    <source>
        <dbReference type="Pfam" id="PF03968"/>
    </source>
</evidence>
<dbReference type="PANTHER" id="PTHR36504">
    <property type="entry name" value="LIPOPOLYSACCHARIDE EXPORT SYSTEM PROTEIN LPTA"/>
    <property type="match status" value="1"/>
</dbReference>
<dbReference type="GO" id="GO:0030288">
    <property type="term" value="C:outer membrane-bounded periplasmic space"/>
    <property type="evidence" value="ECO:0007669"/>
    <property type="project" value="TreeGrafter"/>
</dbReference>
<evidence type="ECO:0000313" key="5">
    <source>
        <dbReference type="EMBL" id="MBB3933540.1"/>
    </source>
</evidence>
<dbReference type="Pfam" id="PF03968">
    <property type="entry name" value="LptD_N"/>
    <property type="match status" value="1"/>
</dbReference>
<dbReference type="Proteomes" id="UP000553963">
    <property type="component" value="Unassembled WGS sequence"/>
</dbReference>
<gene>
    <name evidence="5" type="ORF">GGR25_004613</name>
</gene>
<name>A0A840AT12_9HYPH</name>
<dbReference type="InterPro" id="IPR005653">
    <property type="entry name" value="OstA-like_N"/>
</dbReference>
<dbReference type="RefSeq" id="WP_183401181.1">
    <property type="nucleotide sequence ID" value="NZ_JACIDS010000006.1"/>
</dbReference>
<protein>
    <submittedName>
        <fullName evidence="5">Lipopolysaccharide export system protein LptA</fullName>
    </submittedName>
</protein>
<reference evidence="5 6" key="1">
    <citation type="submission" date="2020-08" db="EMBL/GenBank/DDBJ databases">
        <title>Genomic Encyclopedia of Type Strains, Phase IV (KMG-IV): sequencing the most valuable type-strain genomes for metagenomic binning, comparative biology and taxonomic classification.</title>
        <authorList>
            <person name="Goeker M."/>
        </authorList>
    </citation>
    <scope>NUCLEOTIDE SEQUENCE [LARGE SCALE GENOMIC DNA]</scope>
    <source>
        <strain evidence="5 6">DSM 25966</strain>
    </source>
</reference>
<dbReference type="InterPro" id="IPR052037">
    <property type="entry name" value="LPS_export_LptA"/>
</dbReference>
<evidence type="ECO:0000313" key="6">
    <source>
        <dbReference type="Proteomes" id="UP000553963"/>
    </source>
</evidence>
<organism evidence="5 6">
    <name type="scientific">Kaistia hirudinis</name>
    <dbReference type="NCBI Taxonomy" id="1293440"/>
    <lineage>
        <taxon>Bacteria</taxon>
        <taxon>Pseudomonadati</taxon>
        <taxon>Pseudomonadota</taxon>
        <taxon>Alphaproteobacteria</taxon>
        <taxon>Hyphomicrobiales</taxon>
        <taxon>Kaistiaceae</taxon>
        <taxon>Kaistia</taxon>
    </lineage>
</organism>
<accession>A0A840AT12</accession>
<dbReference type="GO" id="GO:0015920">
    <property type="term" value="P:lipopolysaccharide transport"/>
    <property type="evidence" value="ECO:0007669"/>
    <property type="project" value="TreeGrafter"/>
</dbReference>
<evidence type="ECO:0000256" key="3">
    <source>
        <dbReference type="SAM" id="SignalP"/>
    </source>
</evidence>
<feature type="domain" description="Organic solvent tolerance-like N-terminal" evidence="4">
    <location>
        <begin position="39"/>
        <end position="172"/>
    </location>
</feature>
<feature type="region of interest" description="Disordered" evidence="2">
    <location>
        <begin position="178"/>
        <end position="209"/>
    </location>
</feature>
<keyword evidence="1 3" id="KW-0732">Signal</keyword>
<dbReference type="Gene3D" id="2.60.450.10">
    <property type="entry name" value="Lipopolysaccharide (LPS) transport protein A like domain"/>
    <property type="match status" value="1"/>
</dbReference>
<dbReference type="AlphaFoldDB" id="A0A840AT12"/>